<feature type="domain" description="ATP-grasp" evidence="5">
    <location>
        <begin position="114"/>
        <end position="336"/>
    </location>
</feature>
<comment type="caution">
    <text evidence="6">The sequence shown here is derived from an EMBL/GenBank/DDBJ whole genome shotgun (WGS) entry which is preliminary data.</text>
</comment>
<evidence type="ECO:0000313" key="6">
    <source>
        <dbReference type="EMBL" id="MBZ5714828.1"/>
    </source>
</evidence>
<keyword evidence="4" id="KW-0067">ATP-binding</keyword>
<dbReference type="InterPro" id="IPR016185">
    <property type="entry name" value="PreATP-grasp_dom_sf"/>
</dbReference>
<evidence type="ECO:0000256" key="3">
    <source>
        <dbReference type="ARBA" id="ARBA00023316"/>
    </source>
</evidence>
<gene>
    <name evidence="6" type="ORF">K7C98_36820</name>
</gene>
<protein>
    <recommendedName>
        <fullName evidence="5">ATP-grasp domain-containing protein</fullName>
    </recommendedName>
</protein>
<dbReference type="PANTHER" id="PTHR23132">
    <property type="entry name" value="D-ALANINE--D-ALANINE LIGASE"/>
    <property type="match status" value="1"/>
</dbReference>
<evidence type="ECO:0000256" key="1">
    <source>
        <dbReference type="ARBA" id="ARBA00010871"/>
    </source>
</evidence>
<comment type="similarity">
    <text evidence="1">Belongs to the D-alanine--D-alanine ligase family.</text>
</comment>
<proteinExistence type="inferred from homology"/>
<dbReference type="EMBL" id="JAIRAU010000052">
    <property type="protein sequence ID" value="MBZ5714828.1"/>
    <property type="molecule type" value="Genomic_DNA"/>
</dbReference>
<dbReference type="Pfam" id="PF07478">
    <property type="entry name" value="Dala_Dala_lig_C"/>
    <property type="match status" value="1"/>
</dbReference>
<evidence type="ECO:0000256" key="2">
    <source>
        <dbReference type="ARBA" id="ARBA00022598"/>
    </source>
</evidence>
<name>A0ABS7U2Z0_9BACT</name>
<dbReference type="InterPro" id="IPR011761">
    <property type="entry name" value="ATP-grasp"/>
</dbReference>
<dbReference type="InterPro" id="IPR013815">
    <property type="entry name" value="ATP_grasp_subdomain_1"/>
</dbReference>
<keyword evidence="4" id="KW-0547">Nucleotide-binding</keyword>
<evidence type="ECO:0000256" key="4">
    <source>
        <dbReference type="PROSITE-ProRule" id="PRU00409"/>
    </source>
</evidence>
<organism evidence="6 7">
    <name type="scientific">Nannocystis pusilla</name>
    <dbReference type="NCBI Taxonomy" id="889268"/>
    <lineage>
        <taxon>Bacteria</taxon>
        <taxon>Pseudomonadati</taxon>
        <taxon>Myxococcota</taxon>
        <taxon>Polyangia</taxon>
        <taxon>Nannocystales</taxon>
        <taxon>Nannocystaceae</taxon>
        <taxon>Nannocystis</taxon>
    </lineage>
</organism>
<dbReference type="PANTHER" id="PTHR23132:SF23">
    <property type="entry name" value="D-ALANINE--D-ALANINE LIGASE B"/>
    <property type="match status" value="1"/>
</dbReference>
<dbReference type="RefSeq" id="WP_224196561.1">
    <property type="nucleotide sequence ID" value="NZ_JAIRAU010000052.1"/>
</dbReference>
<dbReference type="PROSITE" id="PS50975">
    <property type="entry name" value="ATP_GRASP"/>
    <property type="match status" value="1"/>
</dbReference>
<dbReference type="SUPFAM" id="SSF56059">
    <property type="entry name" value="Glutathione synthetase ATP-binding domain-like"/>
    <property type="match status" value="1"/>
</dbReference>
<dbReference type="SUPFAM" id="SSF52440">
    <property type="entry name" value="PreATP-grasp domain"/>
    <property type="match status" value="1"/>
</dbReference>
<reference evidence="6" key="1">
    <citation type="submission" date="2021-08" db="EMBL/GenBank/DDBJ databases">
        <authorList>
            <person name="Stevens D.C."/>
        </authorList>
    </citation>
    <scope>NUCLEOTIDE SEQUENCE</scope>
    <source>
        <strain evidence="6">DSM 53165</strain>
    </source>
</reference>
<keyword evidence="7" id="KW-1185">Reference proteome</keyword>
<keyword evidence="2" id="KW-0436">Ligase</keyword>
<keyword evidence="3" id="KW-0961">Cell wall biogenesis/degradation</keyword>
<dbReference type="Proteomes" id="UP001139031">
    <property type="component" value="Unassembled WGS sequence"/>
</dbReference>
<accession>A0ABS7U2Z0</accession>
<sequence length="348" mass="36273">MRIAITYHVASPSHPHGQAGSFGAHELSATARDIHAALAPAHDCTLVPIGDSVPAALAAVREVAPDVVFNLCEGAVGRTRFEAHLSLGLDMLGIPCCGCDPVTLALCQDKPFVKQFLRQTGVATPSGFAVAPGCSEGHVLEDIRELLARAASGRVIVKPAREGGGVGIDGDSVCGEAEAALARARLVWARHHQPALIETFIDGPEYNLALYHAGARGLVALPPGQIVFAPTLVPERRVVGWTAKWDVASREAQATISRIVPDLAPALHAELVATCTRAATLLGMTGYCRFDLRLAADVVQIVDVNANPDLGPGSGFRTALAAVGIPFSEFLGELIAARIPAARLAPAA</sequence>
<evidence type="ECO:0000313" key="7">
    <source>
        <dbReference type="Proteomes" id="UP001139031"/>
    </source>
</evidence>
<dbReference type="InterPro" id="IPR011095">
    <property type="entry name" value="Dala_Dala_lig_C"/>
</dbReference>
<dbReference type="Gene3D" id="3.30.1490.20">
    <property type="entry name" value="ATP-grasp fold, A domain"/>
    <property type="match status" value="1"/>
</dbReference>
<dbReference type="Gene3D" id="3.30.470.20">
    <property type="entry name" value="ATP-grasp fold, B domain"/>
    <property type="match status" value="1"/>
</dbReference>
<evidence type="ECO:0000259" key="5">
    <source>
        <dbReference type="PROSITE" id="PS50975"/>
    </source>
</evidence>